<dbReference type="GO" id="GO:0010427">
    <property type="term" value="F:abscisic acid binding"/>
    <property type="evidence" value="ECO:0007669"/>
    <property type="project" value="InterPro"/>
</dbReference>
<keyword evidence="3 4" id="KW-0568">Pathogenesis-related protein</keyword>
<evidence type="ECO:0000259" key="5">
    <source>
        <dbReference type="Pfam" id="PF00407"/>
    </source>
</evidence>
<protein>
    <submittedName>
        <fullName evidence="6">Putative START-like domain, Bet v I type allergen</fullName>
    </submittedName>
</protein>
<dbReference type="GO" id="GO:0009738">
    <property type="term" value="P:abscisic acid-activated signaling pathway"/>
    <property type="evidence" value="ECO:0007669"/>
    <property type="project" value="InterPro"/>
</dbReference>
<evidence type="ECO:0000313" key="6">
    <source>
        <dbReference type="EMBL" id="RHN50873.1"/>
    </source>
</evidence>
<dbReference type="InterPro" id="IPR024949">
    <property type="entry name" value="Bet_v_I_allergen"/>
</dbReference>
<dbReference type="EMBL" id="PSQE01000006">
    <property type="protein sequence ID" value="RHN50873.1"/>
    <property type="molecule type" value="Genomic_DNA"/>
</dbReference>
<dbReference type="PANTHER" id="PTHR31213">
    <property type="entry name" value="OS08G0374000 PROTEIN-RELATED"/>
    <property type="match status" value="1"/>
</dbReference>
<feature type="domain" description="Bet v I/Major latex protein" evidence="5">
    <location>
        <begin position="1"/>
        <end position="131"/>
    </location>
</feature>
<dbReference type="Proteomes" id="UP000265566">
    <property type="component" value="Chromosome 6"/>
</dbReference>
<dbReference type="Gramene" id="rna35219">
    <property type="protein sequence ID" value="RHN50873.1"/>
    <property type="gene ID" value="gene35219"/>
</dbReference>
<dbReference type="PANTHER" id="PTHR31213:SF55">
    <property type="entry name" value="STRESS-INDUCED PROTEIN SAM22"/>
    <property type="match status" value="1"/>
</dbReference>
<dbReference type="GO" id="GO:0038023">
    <property type="term" value="F:signaling receptor activity"/>
    <property type="evidence" value="ECO:0007669"/>
    <property type="project" value="InterPro"/>
</dbReference>
<comment type="similarity">
    <text evidence="1 4">Belongs to the BetVI family.</text>
</comment>
<proteinExistence type="inferred from homology"/>
<dbReference type="InterPro" id="IPR023393">
    <property type="entry name" value="START-like_dom_sf"/>
</dbReference>
<dbReference type="GO" id="GO:0004864">
    <property type="term" value="F:protein phosphatase inhibitor activity"/>
    <property type="evidence" value="ECO:0007669"/>
    <property type="project" value="InterPro"/>
</dbReference>
<evidence type="ECO:0000256" key="2">
    <source>
        <dbReference type="ARBA" id="ARBA00022821"/>
    </source>
</evidence>
<evidence type="ECO:0000256" key="3">
    <source>
        <dbReference type="ARBA" id="ARBA00023265"/>
    </source>
</evidence>
<dbReference type="InterPro" id="IPR050279">
    <property type="entry name" value="Plant_def-hormone_signal"/>
</dbReference>
<dbReference type="CDD" id="cd07816">
    <property type="entry name" value="Bet_v1-like"/>
    <property type="match status" value="1"/>
</dbReference>
<dbReference type="Pfam" id="PF00407">
    <property type="entry name" value="Bet_v_1"/>
    <property type="match status" value="1"/>
</dbReference>
<dbReference type="InterPro" id="IPR000916">
    <property type="entry name" value="Bet_v_I/MLP"/>
</dbReference>
<name>A0A396HE60_MEDTR</name>
<reference evidence="6" key="1">
    <citation type="journal article" date="2018" name="Nat. Plants">
        <title>Whole-genome landscape of Medicago truncatula symbiotic genes.</title>
        <authorList>
            <person name="Pecrix Y."/>
            <person name="Gamas P."/>
            <person name="Carrere S."/>
        </authorList>
    </citation>
    <scope>NUCLEOTIDE SEQUENCE</scope>
    <source>
        <tissue evidence="6">Leaves</tissue>
    </source>
</reference>
<dbReference type="FunFam" id="3.30.530.20:FF:000007">
    <property type="entry name" value="Major pollen allergen Bet v 1-A"/>
    <property type="match status" value="1"/>
</dbReference>
<organism evidence="6">
    <name type="scientific">Medicago truncatula</name>
    <name type="common">Barrel medic</name>
    <name type="synonym">Medicago tribuloides</name>
    <dbReference type="NCBI Taxonomy" id="3880"/>
    <lineage>
        <taxon>Eukaryota</taxon>
        <taxon>Viridiplantae</taxon>
        <taxon>Streptophyta</taxon>
        <taxon>Embryophyta</taxon>
        <taxon>Tracheophyta</taxon>
        <taxon>Spermatophyta</taxon>
        <taxon>Magnoliopsida</taxon>
        <taxon>eudicotyledons</taxon>
        <taxon>Gunneridae</taxon>
        <taxon>Pentapetalae</taxon>
        <taxon>rosids</taxon>
        <taxon>fabids</taxon>
        <taxon>Fabales</taxon>
        <taxon>Fabaceae</taxon>
        <taxon>Papilionoideae</taxon>
        <taxon>50 kb inversion clade</taxon>
        <taxon>NPAAA clade</taxon>
        <taxon>Hologalegina</taxon>
        <taxon>IRL clade</taxon>
        <taxon>Trifolieae</taxon>
        <taxon>Medicago</taxon>
    </lineage>
</organism>
<evidence type="ECO:0000256" key="1">
    <source>
        <dbReference type="ARBA" id="ARBA00009744"/>
    </source>
</evidence>
<accession>A0A396HE60</accession>
<comment type="caution">
    <text evidence="6">The sequence shown here is derived from an EMBL/GenBank/DDBJ whole genome shotgun (WGS) entry which is preliminary data.</text>
</comment>
<dbReference type="Gene3D" id="3.30.530.20">
    <property type="match status" value="1"/>
</dbReference>
<gene>
    <name evidence="6" type="ORF">MtrunA17_Chr6g0462291</name>
</gene>
<dbReference type="AlphaFoldDB" id="A0A396HE60"/>
<dbReference type="SUPFAM" id="SSF55961">
    <property type="entry name" value="Bet v1-like"/>
    <property type="match status" value="1"/>
</dbReference>
<keyword evidence="2 4" id="KW-0611">Plant defense</keyword>
<dbReference type="PRINTS" id="PR00634">
    <property type="entry name" value="BETALLERGEN"/>
</dbReference>
<dbReference type="PROSITE" id="PS00451">
    <property type="entry name" value="PATHOGENESIS_BETVI"/>
    <property type="match status" value="1"/>
</dbReference>
<evidence type="ECO:0000256" key="4">
    <source>
        <dbReference type="RuleBase" id="RU000409"/>
    </source>
</evidence>
<dbReference type="GO" id="GO:0006952">
    <property type="term" value="P:defense response"/>
    <property type="evidence" value="ECO:0007669"/>
    <property type="project" value="UniProtKB-KW"/>
</dbReference>
<sequence length="168" mass="17938">MGVFTFEQETTSTVAPAKLYKALVHDSDDIIPKAVDAIKSVETVEGNGGAGTIKKLTFVEGGQTLYVLHQIDAIDEANLGYNYSIVGGVGLPETVEKISFEAKLVEGSNGGSVGKTTVKYQTKGDAKPIEKEVEEGKAKGMLFSRPLRVMFWPILITTNPSSNLPSAC</sequence>